<dbReference type="Pfam" id="PF05127">
    <property type="entry name" value="NAT10_TcmA_helicase"/>
    <property type="match status" value="1"/>
</dbReference>
<evidence type="ECO:0000256" key="6">
    <source>
        <dbReference type="ARBA" id="ARBA00022840"/>
    </source>
</evidence>
<evidence type="ECO:0000259" key="10">
    <source>
        <dbReference type="PROSITE" id="PS51186"/>
    </source>
</evidence>
<feature type="binding site" evidence="9">
    <location>
        <position position="330"/>
    </location>
    <ligand>
        <name>ATP</name>
        <dbReference type="ChEBI" id="CHEBI:30616"/>
    </ligand>
</feature>
<dbReference type="InterPro" id="IPR013562">
    <property type="entry name" value="TmcA/NAT10_N"/>
</dbReference>
<keyword evidence="6 9" id="KW-0067">ATP-binding</keyword>
<comment type="function">
    <text evidence="9">Catalyzes the formation of N(4)-acetylcytidine (ac(4)C) at the wobble position of tRNA(Met), by using acetyl-CoA as an acetyl donor and ATP (or GTP).</text>
</comment>
<gene>
    <name evidence="9 11" type="primary">tmcA</name>
    <name evidence="11" type="ORF">GCM10011502_04420</name>
</gene>
<dbReference type="PANTHER" id="PTHR10925">
    <property type="entry name" value="N-ACETYLTRANSFERASE 10"/>
    <property type="match status" value="1"/>
</dbReference>
<name>A0ABQ1IEK4_9GAMM</name>
<evidence type="ECO:0000256" key="9">
    <source>
        <dbReference type="HAMAP-Rule" id="MF_01886"/>
    </source>
</evidence>
<reference evidence="12" key="1">
    <citation type="journal article" date="2019" name="Int. J. Syst. Evol. Microbiol.">
        <title>The Global Catalogue of Microorganisms (GCM) 10K type strain sequencing project: providing services to taxonomists for standard genome sequencing and annotation.</title>
        <authorList>
            <consortium name="The Broad Institute Genomics Platform"/>
            <consortium name="The Broad Institute Genome Sequencing Center for Infectious Disease"/>
            <person name="Wu L."/>
            <person name="Ma J."/>
        </authorList>
    </citation>
    <scope>NUCLEOTIDE SEQUENCE [LARGE SCALE GENOMIC DNA]</scope>
    <source>
        <strain evidence="12">CGMCC 1.15923</strain>
    </source>
</reference>
<dbReference type="InterPro" id="IPR038321">
    <property type="entry name" value="TmcA_C_sf"/>
</dbReference>
<comment type="catalytic activity">
    <reaction evidence="9">
        <text>cytidine(34) in elongator tRNA(Met) + acetyl-CoA + ATP + H2O = N(4)-acetylcytidine(34) in elongator tRNA(Met) + ADP + phosphate + CoA + H(+)</text>
        <dbReference type="Rhea" id="RHEA:43788"/>
        <dbReference type="Rhea" id="RHEA-COMP:10693"/>
        <dbReference type="Rhea" id="RHEA-COMP:10694"/>
        <dbReference type="ChEBI" id="CHEBI:15377"/>
        <dbReference type="ChEBI" id="CHEBI:15378"/>
        <dbReference type="ChEBI" id="CHEBI:30616"/>
        <dbReference type="ChEBI" id="CHEBI:43474"/>
        <dbReference type="ChEBI" id="CHEBI:57287"/>
        <dbReference type="ChEBI" id="CHEBI:57288"/>
        <dbReference type="ChEBI" id="CHEBI:74900"/>
        <dbReference type="ChEBI" id="CHEBI:82748"/>
        <dbReference type="ChEBI" id="CHEBI:456216"/>
        <dbReference type="EC" id="2.3.1.193"/>
    </reaction>
</comment>
<evidence type="ECO:0000256" key="2">
    <source>
        <dbReference type="ARBA" id="ARBA00022555"/>
    </source>
</evidence>
<dbReference type="PROSITE" id="PS51186">
    <property type="entry name" value="GNAT"/>
    <property type="match status" value="1"/>
</dbReference>
<proteinExistence type="inferred from homology"/>
<evidence type="ECO:0000256" key="4">
    <source>
        <dbReference type="ARBA" id="ARBA00022694"/>
    </source>
</evidence>
<dbReference type="InterPro" id="IPR032672">
    <property type="entry name" value="TmcA/NAT10/Kre33"/>
</dbReference>
<accession>A0ABQ1IEK4</accession>
<evidence type="ECO:0000256" key="1">
    <source>
        <dbReference type="ARBA" id="ARBA00022490"/>
    </source>
</evidence>
<dbReference type="SUPFAM" id="SSF52540">
    <property type="entry name" value="P-loop containing nucleoside triphosphate hydrolases"/>
    <property type="match status" value="1"/>
</dbReference>
<sequence>MSEWQAWRQQLQLNGERRLLVLAGSQTWAMAQARQLGNDSHARQLWLGQADAAGQSGLPINKFQTALGQEYDSLVFNAHSGLHPDALGAAAGTLIAGGIMLLLCPPLADWPDYPDPDLVRYVAQPEQAKGLASPFLRRFVRLLHQDDSVLIWQQGSPFPALPTLSPLPWQQERDRQGCLNIQQRNALAHMLRCARARIPLVLTADRGRGKSSLLGLAAHRLIQYGLRVLLTAPNQNAPAQAMRHCASPLHFVAPDALLAEQPAADILLIDEAAAIPVPMLLALAKRYCCIFASTEHGYEGTGLGFQLKFQPRLACLSPGWRKLHLNTPARWSPADPLEPLVFRLLALNASPPAPALSPSANPIPTQVERLDYRWVSREALLADDALLQQLFGLLTLAHYQTRPSDLRQLLDAPDLQLAVTFQADIPVAVALLIKEGPMSAELSQGIWRGQRRPRGHLLPQSLAFHGGITDACQFTYHRVMRIVVHPHAQQLGIGSRLLRWLQLHLCEQSGGDFIGTSFGASPQLVAFWQSNGFQAVRLGQSRDGVSGLHAMMMLWPCSVAAKQVLPLWQGQFSANLQAYRKGVWPDELTPVYQTLKLEPPALTEQQDNRIARDFAFYHRDLCSDQPALSRFVATQVPLRPLSAHQQQLLKALLTPGVMPAQIASLHGLSGHKAVIAQARQLLQHFFVVPSES</sequence>
<feature type="domain" description="N-acetyltransferase" evidence="10">
    <location>
        <begin position="377"/>
        <end position="558"/>
    </location>
</feature>
<keyword evidence="8 9" id="KW-0012">Acyltransferase</keyword>
<dbReference type="Gene3D" id="3.40.50.11040">
    <property type="match status" value="1"/>
</dbReference>
<keyword evidence="7 9" id="KW-0694">RNA-binding</keyword>
<dbReference type="Proteomes" id="UP000646152">
    <property type="component" value="Unassembled WGS sequence"/>
</dbReference>
<dbReference type="EMBL" id="BMKE01000002">
    <property type="protein sequence ID" value="GGB34496.1"/>
    <property type="molecule type" value="Genomic_DNA"/>
</dbReference>
<dbReference type="InterPro" id="IPR007807">
    <property type="entry name" value="TcmA/NAT10_helicase"/>
</dbReference>
<dbReference type="HAMAP" id="MF_01886">
    <property type="entry name" value="tRNA_acetyltr_TmcA"/>
    <property type="match status" value="1"/>
</dbReference>
<dbReference type="Pfam" id="PF08351">
    <property type="entry name" value="TmcA_N"/>
    <property type="match status" value="1"/>
</dbReference>
<dbReference type="SUPFAM" id="SSF55729">
    <property type="entry name" value="Acyl-CoA N-acyltransferases (Nat)"/>
    <property type="match status" value="1"/>
</dbReference>
<evidence type="ECO:0000313" key="12">
    <source>
        <dbReference type="Proteomes" id="UP000646152"/>
    </source>
</evidence>
<feature type="binding site" evidence="9">
    <location>
        <position position="183"/>
    </location>
    <ligand>
        <name>ATP</name>
        <dbReference type="ChEBI" id="CHEBI:30616"/>
    </ligand>
</feature>
<dbReference type="InterPro" id="IPR000182">
    <property type="entry name" value="GNAT_dom"/>
</dbReference>
<protein>
    <recommendedName>
        <fullName evidence="9">tRNA(Met) cytidine acetyltransferase TmcA</fullName>
        <ecNumber evidence="9">2.3.1.193</ecNumber>
    </recommendedName>
</protein>
<keyword evidence="1 9" id="KW-0963">Cytoplasm</keyword>
<keyword evidence="5 9" id="KW-0547">Nucleotide-binding</keyword>
<evidence type="ECO:0000256" key="5">
    <source>
        <dbReference type="ARBA" id="ARBA00022741"/>
    </source>
</evidence>
<evidence type="ECO:0000256" key="8">
    <source>
        <dbReference type="ARBA" id="ARBA00023315"/>
    </source>
</evidence>
<comment type="similarity">
    <text evidence="9">Belongs to the TmcA family.</text>
</comment>
<dbReference type="InterPro" id="IPR016181">
    <property type="entry name" value="Acyl_CoA_acyltransferase"/>
</dbReference>
<dbReference type="Pfam" id="PF13718">
    <property type="entry name" value="GNAT_acetyltr_2"/>
    <property type="match status" value="2"/>
</dbReference>
<dbReference type="Gene3D" id="3.40.50.300">
    <property type="entry name" value="P-loop containing nucleotide triphosphate hydrolases"/>
    <property type="match status" value="1"/>
</dbReference>
<dbReference type="InterPro" id="IPR027417">
    <property type="entry name" value="P-loop_NTPase"/>
</dbReference>
<dbReference type="EC" id="2.3.1.193" evidence="9"/>
<evidence type="ECO:0000256" key="3">
    <source>
        <dbReference type="ARBA" id="ARBA00022679"/>
    </source>
</evidence>
<keyword evidence="4 9" id="KW-0819">tRNA processing</keyword>
<organism evidence="11 12">
    <name type="scientific">Oceanisphaera marina</name>
    <dbReference type="NCBI Taxonomy" id="2017550"/>
    <lineage>
        <taxon>Bacteria</taxon>
        <taxon>Pseudomonadati</taxon>
        <taxon>Pseudomonadota</taxon>
        <taxon>Gammaproteobacteria</taxon>
        <taxon>Aeromonadales</taxon>
        <taxon>Aeromonadaceae</taxon>
        <taxon>Oceanisphaera</taxon>
    </lineage>
</organism>
<dbReference type="PANTHER" id="PTHR10925:SF5">
    <property type="entry name" value="RNA CYTIDINE ACETYLTRANSFERASE"/>
    <property type="match status" value="1"/>
</dbReference>
<comment type="caution">
    <text evidence="11">The sequence shown here is derived from an EMBL/GenBank/DDBJ whole genome shotgun (WGS) entry which is preliminary data.</text>
</comment>
<dbReference type="InterPro" id="IPR024914">
    <property type="entry name" value="tRNA_acetyltr_TmcA"/>
</dbReference>
<dbReference type="Gene3D" id="3.40.630.30">
    <property type="match status" value="1"/>
</dbReference>
<keyword evidence="3 9" id="KW-0808">Transferase</keyword>
<dbReference type="Gene3D" id="1.20.120.890">
    <property type="entry name" value="tRNA(Met) cytidine acetyltransferase, tail domain"/>
    <property type="match status" value="1"/>
</dbReference>
<comment type="subcellular location">
    <subcellularLocation>
        <location evidence="9">Cytoplasm</location>
    </subcellularLocation>
</comment>
<comment type="caution">
    <text evidence="9">Lacks conserved residue(s) required for the propagation of feature annotation.</text>
</comment>
<evidence type="ECO:0000313" key="11">
    <source>
        <dbReference type="EMBL" id="GGB34496.1"/>
    </source>
</evidence>
<keyword evidence="12" id="KW-1185">Reference proteome</keyword>
<evidence type="ECO:0000256" key="7">
    <source>
        <dbReference type="ARBA" id="ARBA00022884"/>
    </source>
</evidence>
<keyword evidence="2 9" id="KW-0820">tRNA-binding</keyword>